<dbReference type="AlphaFoldDB" id="A0A175W0P3"/>
<feature type="signal peptide" evidence="2">
    <location>
        <begin position="1"/>
        <end position="20"/>
    </location>
</feature>
<dbReference type="VEuPathDB" id="FungiDB:MMYC01_206645"/>
<sequence length="184" mass="19435">MDRLVKPLFLFLWLCALCHGQEPTITPATNTLTDAPTTTAGYFLNDCSTDTGGMDMVNCLFDISDRLWYSEGPCQDASTRGGDDVFSSCYCRQQVEFARCYETMCPQAPMERYTNSISETDCPASVWAAITDDVAARGGSGGSAAEPTGGSDSGQSDTNGAVRVTGPVLVSVLSGLVGAVVLLT</sequence>
<reference evidence="3 4" key="1">
    <citation type="journal article" date="2016" name="Genome Announc.">
        <title>Genome Sequence of Madurella mycetomatis mm55, Isolated from a Human Mycetoma Case in Sudan.</title>
        <authorList>
            <person name="Smit S."/>
            <person name="Derks M.F."/>
            <person name="Bervoets S."/>
            <person name="Fahal A."/>
            <person name="van Leeuwen W."/>
            <person name="van Belkum A."/>
            <person name="van de Sande W.W."/>
        </authorList>
    </citation>
    <scope>NUCLEOTIDE SEQUENCE [LARGE SCALE GENOMIC DNA]</scope>
    <source>
        <strain evidence="4">mm55</strain>
    </source>
</reference>
<keyword evidence="2" id="KW-0732">Signal</keyword>
<accession>A0A175W0P3</accession>
<evidence type="ECO:0000313" key="3">
    <source>
        <dbReference type="EMBL" id="KXX76564.1"/>
    </source>
</evidence>
<proteinExistence type="predicted"/>
<dbReference type="EMBL" id="LCTW02000204">
    <property type="protein sequence ID" value="KXX76564.1"/>
    <property type="molecule type" value="Genomic_DNA"/>
</dbReference>
<feature type="chain" id="PRO_5008043544" evidence="2">
    <location>
        <begin position="21"/>
        <end position="184"/>
    </location>
</feature>
<name>A0A175W0P3_9PEZI</name>
<comment type="caution">
    <text evidence="3">The sequence shown here is derived from an EMBL/GenBank/DDBJ whole genome shotgun (WGS) entry which is preliminary data.</text>
</comment>
<gene>
    <name evidence="3" type="ORF">MMYC01_206645</name>
</gene>
<protein>
    <submittedName>
        <fullName evidence="3">Uncharacterized protein</fullName>
    </submittedName>
</protein>
<evidence type="ECO:0000256" key="1">
    <source>
        <dbReference type="SAM" id="MobiDB-lite"/>
    </source>
</evidence>
<organism evidence="3 4">
    <name type="scientific">Madurella mycetomatis</name>
    <dbReference type="NCBI Taxonomy" id="100816"/>
    <lineage>
        <taxon>Eukaryota</taxon>
        <taxon>Fungi</taxon>
        <taxon>Dikarya</taxon>
        <taxon>Ascomycota</taxon>
        <taxon>Pezizomycotina</taxon>
        <taxon>Sordariomycetes</taxon>
        <taxon>Sordariomycetidae</taxon>
        <taxon>Sordariales</taxon>
        <taxon>Sordariales incertae sedis</taxon>
        <taxon>Madurella</taxon>
    </lineage>
</organism>
<evidence type="ECO:0000313" key="4">
    <source>
        <dbReference type="Proteomes" id="UP000078237"/>
    </source>
</evidence>
<feature type="region of interest" description="Disordered" evidence="1">
    <location>
        <begin position="138"/>
        <end position="160"/>
    </location>
</feature>
<dbReference type="Proteomes" id="UP000078237">
    <property type="component" value="Unassembled WGS sequence"/>
</dbReference>
<keyword evidence="4" id="KW-1185">Reference proteome</keyword>
<dbReference type="OrthoDB" id="4589950at2759"/>
<evidence type="ECO:0000256" key="2">
    <source>
        <dbReference type="SAM" id="SignalP"/>
    </source>
</evidence>